<name>A0A2I0BGX3_9ASPA</name>
<dbReference type="AlphaFoldDB" id="A0A2I0BGX3"/>
<gene>
    <name evidence="1" type="ORF">AXF42_Ash004530</name>
</gene>
<sequence>MVHKYPSAVYFKVKSMEEAEEKFALYRKLITKQTDCTEIPNQVVNDISNPLHRKPKFTLAFLVGFIAEVRYQAKLTEKNA</sequence>
<reference evidence="1 2" key="1">
    <citation type="journal article" date="2017" name="Nature">
        <title>The Apostasia genome and the evolution of orchids.</title>
        <authorList>
            <person name="Zhang G.Q."/>
            <person name="Liu K.W."/>
            <person name="Li Z."/>
            <person name="Lohaus R."/>
            <person name="Hsiao Y.Y."/>
            <person name="Niu S.C."/>
            <person name="Wang J.Y."/>
            <person name="Lin Y.C."/>
            <person name="Xu Q."/>
            <person name="Chen L.J."/>
            <person name="Yoshida K."/>
            <person name="Fujiwara S."/>
            <person name="Wang Z.W."/>
            <person name="Zhang Y.Q."/>
            <person name="Mitsuda N."/>
            <person name="Wang M."/>
            <person name="Liu G.H."/>
            <person name="Pecoraro L."/>
            <person name="Huang H.X."/>
            <person name="Xiao X.J."/>
            <person name="Lin M."/>
            <person name="Wu X.Y."/>
            <person name="Wu W.L."/>
            <person name="Chen Y.Y."/>
            <person name="Chang S.B."/>
            <person name="Sakamoto S."/>
            <person name="Ohme-Takagi M."/>
            <person name="Yagi M."/>
            <person name="Zeng S.J."/>
            <person name="Shen C.Y."/>
            <person name="Yeh C.M."/>
            <person name="Luo Y.B."/>
            <person name="Tsai W.C."/>
            <person name="Van de Peer Y."/>
            <person name="Liu Z.J."/>
        </authorList>
    </citation>
    <scope>NUCLEOTIDE SEQUENCE [LARGE SCALE GENOMIC DNA]</scope>
    <source>
        <strain evidence="2">cv. Shenzhen</strain>
        <tissue evidence="1">Stem</tissue>
    </source>
</reference>
<dbReference type="EMBL" id="KZ451883">
    <property type="protein sequence ID" value="PKA67039.1"/>
    <property type="molecule type" value="Genomic_DNA"/>
</dbReference>
<evidence type="ECO:0000313" key="2">
    <source>
        <dbReference type="Proteomes" id="UP000236161"/>
    </source>
</evidence>
<protein>
    <submittedName>
        <fullName evidence="1">Uncharacterized protein</fullName>
    </submittedName>
</protein>
<evidence type="ECO:0000313" key="1">
    <source>
        <dbReference type="EMBL" id="PKA67039.1"/>
    </source>
</evidence>
<organism evidence="1 2">
    <name type="scientific">Apostasia shenzhenica</name>
    <dbReference type="NCBI Taxonomy" id="1088818"/>
    <lineage>
        <taxon>Eukaryota</taxon>
        <taxon>Viridiplantae</taxon>
        <taxon>Streptophyta</taxon>
        <taxon>Embryophyta</taxon>
        <taxon>Tracheophyta</taxon>
        <taxon>Spermatophyta</taxon>
        <taxon>Magnoliopsida</taxon>
        <taxon>Liliopsida</taxon>
        <taxon>Asparagales</taxon>
        <taxon>Orchidaceae</taxon>
        <taxon>Apostasioideae</taxon>
        <taxon>Apostasia</taxon>
    </lineage>
</organism>
<proteinExistence type="predicted"/>
<accession>A0A2I0BGX3</accession>
<dbReference type="Proteomes" id="UP000236161">
    <property type="component" value="Unassembled WGS sequence"/>
</dbReference>
<keyword evidence="2" id="KW-1185">Reference proteome</keyword>